<evidence type="ECO:0000313" key="3">
    <source>
        <dbReference type="Proteomes" id="UP000286287"/>
    </source>
</evidence>
<accession>A0A418VHU3</accession>
<organism evidence="2 3">
    <name type="scientific">Deinococcus cavernae</name>
    <dbReference type="NCBI Taxonomy" id="2320857"/>
    <lineage>
        <taxon>Bacteria</taxon>
        <taxon>Thermotogati</taxon>
        <taxon>Deinococcota</taxon>
        <taxon>Deinococci</taxon>
        <taxon>Deinococcales</taxon>
        <taxon>Deinococcaceae</taxon>
        <taxon>Deinococcus</taxon>
    </lineage>
</organism>
<dbReference type="InterPro" id="IPR021122">
    <property type="entry name" value="RNA_ligase_dom_REL/Rnl2"/>
</dbReference>
<dbReference type="GO" id="GO:0003972">
    <property type="term" value="F:RNA ligase (ATP) activity"/>
    <property type="evidence" value="ECO:0007669"/>
    <property type="project" value="UniProtKB-EC"/>
</dbReference>
<gene>
    <name evidence="2" type="ORF">D3875_01285</name>
</gene>
<evidence type="ECO:0000259" key="1">
    <source>
        <dbReference type="Pfam" id="PF09414"/>
    </source>
</evidence>
<dbReference type="SUPFAM" id="SSF56091">
    <property type="entry name" value="DNA ligase/mRNA capping enzyme, catalytic domain"/>
    <property type="match status" value="1"/>
</dbReference>
<keyword evidence="3" id="KW-1185">Reference proteome</keyword>
<protein>
    <submittedName>
        <fullName evidence="2">RNA ligase (ATP)</fullName>
        <ecNumber evidence="2">6.5.1.3</ecNumber>
    </submittedName>
</protein>
<dbReference type="RefSeq" id="WP_119760347.1">
    <property type="nucleotide sequence ID" value="NZ_QYUJ01000004.1"/>
</dbReference>
<dbReference type="Proteomes" id="UP000286287">
    <property type="component" value="Unassembled WGS sequence"/>
</dbReference>
<evidence type="ECO:0000313" key="2">
    <source>
        <dbReference type="EMBL" id="RJF75709.1"/>
    </source>
</evidence>
<proteinExistence type="predicted"/>
<reference evidence="2 3" key="1">
    <citation type="submission" date="2018-09" db="EMBL/GenBank/DDBJ databases">
        <authorList>
            <person name="Zhu H."/>
        </authorList>
    </citation>
    <scope>NUCLEOTIDE SEQUENCE [LARGE SCALE GENOMIC DNA]</scope>
    <source>
        <strain evidence="2 3">K2S05-167</strain>
    </source>
</reference>
<dbReference type="Pfam" id="PF21189">
    <property type="entry name" value="PHA02142"/>
    <property type="match status" value="1"/>
</dbReference>
<dbReference type="OrthoDB" id="9255590at2"/>
<dbReference type="EC" id="6.5.1.3" evidence="2"/>
<keyword evidence="2" id="KW-0436">Ligase</keyword>
<feature type="domain" description="RNA ligase" evidence="1">
    <location>
        <begin position="159"/>
        <end position="315"/>
    </location>
</feature>
<name>A0A418VHU3_9DEIO</name>
<dbReference type="EMBL" id="QYUJ01000004">
    <property type="protein sequence ID" value="RJF75709.1"/>
    <property type="molecule type" value="Genomic_DNA"/>
</dbReference>
<dbReference type="NCBIfam" id="TIGR02306">
    <property type="entry name" value="RNA_lig_DRB0094"/>
    <property type="match status" value="1"/>
</dbReference>
<comment type="caution">
    <text evidence="2">The sequence shown here is derived from an EMBL/GenBank/DDBJ whole genome shotgun (WGS) entry which is preliminary data.</text>
</comment>
<sequence>MAERQVIKDHAVLFPHPNAERLELCKVGTFQLVVRKGEYQDGDPIVIAPERAVLPPHLAGLYVNADTGASYLHGAEKNRVGSVRLRGELSQGVILPMDGLDDAPFSEDLAPLLGITFWEPPIPISMAGEVEPLPLVTHYKHHDVEQFGIYASEFMPGEAVIATEKLHGTQGVYYRTAQGQWLVTSKGMSRNRLTLKESETNVYWQAARNTGLFDAANSAFPTGELQVFGEVVPVQKGFGYGQSKPTVFIIKVIHEGIRLPRAGWPQWFKDHAVPVLYEGPFEESVLRNLRGGMETVSGKGLHIREGIVVTPITPRFAADGSDLGVKLISDAYAKEETGEEYS</sequence>
<dbReference type="InterPro" id="IPR012646">
    <property type="entry name" value="RNA_ligase_DRB0094"/>
</dbReference>
<dbReference type="Pfam" id="PF09414">
    <property type="entry name" value="RNA_ligase"/>
    <property type="match status" value="1"/>
</dbReference>
<dbReference type="AlphaFoldDB" id="A0A418VHU3"/>